<reference evidence="1 2" key="1">
    <citation type="submission" date="2019-09" db="EMBL/GenBank/DDBJ databases">
        <title>Segnochrobactrum spirostomi gen. nov., sp. nov., isolated from the ciliate Spirostomum cf. yagiui and description of a novel family, Segnochrobactraceae fam. nov. within the order Rhizobiales of the class Alphaproteobacteria.</title>
        <authorList>
            <person name="Akter S."/>
            <person name="Shazib S.U.A."/>
            <person name="Shin M.K."/>
        </authorList>
    </citation>
    <scope>NUCLEOTIDE SEQUENCE [LARGE SCALE GENOMIC DNA]</scope>
    <source>
        <strain evidence="1 2">Sp-1</strain>
    </source>
</reference>
<dbReference type="Proteomes" id="UP000332515">
    <property type="component" value="Unassembled WGS sequence"/>
</dbReference>
<dbReference type="EMBL" id="VWNA01000001">
    <property type="protein sequence ID" value="MQT13431.1"/>
    <property type="molecule type" value="Genomic_DNA"/>
</dbReference>
<dbReference type="InterPro" id="IPR012863">
    <property type="entry name" value="DUF1636"/>
</dbReference>
<protein>
    <submittedName>
        <fullName evidence="1">DUF1636 domain-containing protein</fullName>
    </submittedName>
</protein>
<accession>A0A6A7Y5S1</accession>
<proteinExistence type="predicted"/>
<dbReference type="AlphaFoldDB" id="A0A6A7Y5S1"/>
<dbReference type="Pfam" id="PF07845">
    <property type="entry name" value="DUF1636"/>
    <property type="match status" value="1"/>
</dbReference>
<evidence type="ECO:0000313" key="2">
    <source>
        <dbReference type="Proteomes" id="UP000332515"/>
    </source>
</evidence>
<comment type="caution">
    <text evidence="1">The sequence shown here is derived from an EMBL/GenBank/DDBJ whole genome shotgun (WGS) entry which is preliminary data.</text>
</comment>
<sequence length="152" mass="15215">MTPTDLERRETDAVDGAGVAPGAGATIVVCATCRDRADPAAEPPGAALAVALAAEAPDLTVRTVRCLGNCSRALSAAVLAPGAWTYVFGDLDPLSDGAALAEGARLLAASADGTMPWRGRPEPLKRGLVARVPPLGATIPADPAAVPLTEPA</sequence>
<organism evidence="1 2">
    <name type="scientific">Segnochrobactrum spirostomi</name>
    <dbReference type="NCBI Taxonomy" id="2608987"/>
    <lineage>
        <taxon>Bacteria</taxon>
        <taxon>Pseudomonadati</taxon>
        <taxon>Pseudomonadota</taxon>
        <taxon>Alphaproteobacteria</taxon>
        <taxon>Hyphomicrobiales</taxon>
        <taxon>Segnochrobactraceae</taxon>
        <taxon>Segnochrobactrum</taxon>
    </lineage>
</organism>
<name>A0A6A7Y5S1_9HYPH</name>
<dbReference type="RefSeq" id="WP_376767802.1">
    <property type="nucleotide sequence ID" value="NZ_VWNA01000001.1"/>
</dbReference>
<evidence type="ECO:0000313" key="1">
    <source>
        <dbReference type="EMBL" id="MQT13431.1"/>
    </source>
</evidence>
<keyword evidence="2" id="KW-1185">Reference proteome</keyword>
<gene>
    <name evidence="1" type="ORF">F0357_12420</name>
</gene>